<organism evidence="1 2">
    <name type="scientific">Holothuria leucospilota</name>
    <name type="common">Black long sea cucumber</name>
    <name type="synonym">Mertensiothuria leucospilota</name>
    <dbReference type="NCBI Taxonomy" id="206669"/>
    <lineage>
        <taxon>Eukaryota</taxon>
        <taxon>Metazoa</taxon>
        <taxon>Echinodermata</taxon>
        <taxon>Eleutherozoa</taxon>
        <taxon>Echinozoa</taxon>
        <taxon>Holothuroidea</taxon>
        <taxon>Aspidochirotacea</taxon>
        <taxon>Aspidochirotida</taxon>
        <taxon>Holothuriidae</taxon>
        <taxon>Holothuria</taxon>
    </lineage>
</organism>
<dbReference type="OrthoDB" id="6627079at2759"/>
<keyword evidence="2" id="KW-1185">Reference proteome</keyword>
<dbReference type="EMBL" id="JAIZAY010000004">
    <property type="protein sequence ID" value="KAJ8042925.1"/>
    <property type="molecule type" value="Genomic_DNA"/>
</dbReference>
<accession>A0A9Q1CDG4</accession>
<proteinExistence type="predicted"/>
<gene>
    <name evidence="1" type="ORF">HOLleu_09811</name>
</gene>
<name>A0A9Q1CDG4_HOLLE</name>
<protein>
    <submittedName>
        <fullName evidence="1">Uncharacterized protein</fullName>
    </submittedName>
</protein>
<evidence type="ECO:0000313" key="2">
    <source>
        <dbReference type="Proteomes" id="UP001152320"/>
    </source>
</evidence>
<dbReference type="AlphaFoldDB" id="A0A9Q1CDG4"/>
<comment type="caution">
    <text evidence="1">The sequence shown here is derived from an EMBL/GenBank/DDBJ whole genome shotgun (WGS) entry which is preliminary data.</text>
</comment>
<dbReference type="Proteomes" id="UP001152320">
    <property type="component" value="Chromosome 4"/>
</dbReference>
<evidence type="ECO:0000313" key="1">
    <source>
        <dbReference type="EMBL" id="KAJ8042925.1"/>
    </source>
</evidence>
<sequence>MEEEMLNTLAAILIRMTPEIFHELVDALSPLLEKKDKFMRKALEPELKIAITLCYLAIGDSYKSLMYSFSVSHNTICRIIPETCEVIFGEVMSFLSLVS</sequence>
<reference evidence="1" key="1">
    <citation type="submission" date="2021-10" db="EMBL/GenBank/DDBJ databases">
        <title>Tropical sea cucumber genome reveals ecological adaptation and Cuvierian tubules defense mechanism.</title>
        <authorList>
            <person name="Chen T."/>
        </authorList>
    </citation>
    <scope>NUCLEOTIDE SEQUENCE</scope>
    <source>
        <strain evidence="1">Nanhai2018</strain>
        <tissue evidence="1">Muscle</tissue>
    </source>
</reference>